<evidence type="ECO:0000256" key="8">
    <source>
        <dbReference type="ARBA" id="ARBA00023264"/>
    </source>
</evidence>
<gene>
    <name evidence="13 20" type="primary">gpsA</name>
    <name evidence="20" type="ordered locus">Tph_c15580</name>
</gene>
<dbReference type="STRING" id="1089553.Tph_c15580"/>
<feature type="binding site" evidence="13">
    <location>
        <position position="245"/>
    </location>
    <ligand>
        <name>sn-glycerol 3-phosphate</name>
        <dbReference type="ChEBI" id="CHEBI:57597"/>
    </ligand>
</feature>
<keyword evidence="7 13" id="KW-0594">Phospholipid biosynthesis</keyword>
<dbReference type="InterPro" id="IPR036291">
    <property type="entry name" value="NAD(P)-bd_dom_sf"/>
</dbReference>
<dbReference type="PRINTS" id="PR00077">
    <property type="entry name" value="GPDHDRGNASE"/>
</dbReference>
<feature type="binding site" evidence="13">
    <location>
        <position position="192"/>
    </location>
    <ligand>
        <name>sn-glycerol 3-phosphate</name>
        <dbReference type="ChEBI" id="CHEBI:57597"/>
    </ligand>
</feature>
<keyword evidence="2 13" id="KW-0444">Lipid biosynthesis</keyword>
<comment type="pathway">
    <text evidence="13">Membrane lipid metabolism; glycerophospholipid metabolism.</text>
</comment>
<feature type="binding site" evidence="13">
    <location>
        <position position="282"/>
    </location>
    <ligand>
        <name>NADPH</name>
        <dbReference type="ChEBI" id="CHEBI:57783"/>
    </ligand>
</feature>
<dbReference type="HOGENOM" id="CLU_033449_0_2_9"/>
<dbReference type="GO" id="GO:0051287">
    <property type="term" value="F:NAD binding"/>
    <property type="evidence" value="ECO:0007669"/>
    <property type="project" value="InterPro"/>
</dbReference>
<keyword evidence="8 13" id="KW-1208">Phospholipid metabolism</keyword>
<feature type="binding site" evidence="13">
    <location>
        <position position="12"/>
    </location>
    <ligand>
        <name>NADPH</name>
        <dbReference type="ChEBI" id="CHEBI:57783"/>
    </ligand>
</feature>
<comment type="subcellular location">
    <subcellularLocation>
        <location evidence="13">Cytoplasm</location>
    </subcellularLocation>
</comment>
<dbReference type="Gene3D" id="1.10.1040.10">
    <property type="entry name" value="N-(1-d-carboxylethyl)-l-norvaline Dehydrogenase, domain 2"/>
    <property type="match status" value="1"/>
</dbReference>
<dbReference type="GO" id="GO:0005829">
    <property type="term" value="C:cytosol"/>
    <property type="evidence" value="ECO:0007669"/>
    <property type="project" value="TreeGrafter"/>
</dbReference>
<name>K4LFX4_THEPS</name>
<feature type="domain" description="Glycerol-3-phosphate dehydrogenase NAD-dependent C-terminal" evidence="19">
    <location>
        <begin position="181"/>
        <end position="321"/>
    </location>
</feature>
<evidence type="ECO:0000256" key="6">
    <source>
        <dbReference type="ARBA" id="ARBA00023098"/>
    </source>
</evidence>
<dbReference type="PANTHER" id="PTHR11728">
    <property type="entry name" value="GLYCEROL-3-PHOSPHATE DEHYDROGENASE"/>
    <property type="match status" value="1"/>
</dbReference>
<feature type="binding site" evidence="16">
    <location>
        <position position="141"/>
    </location>
    <ligand>
        <name>NAD(+)</name>
        <dbReference type="ChEBI" id="CHEBI:57540"/>
    </ligand>
</feature>
<keyword evidence="13" id="KW-0547">Nucleotide-binding</keyword>
<evidence type="ECO:0000256" key="11">
    <source>
        <dbReference type="ARBA" id="ARBA00069372"/>
    </source>
</evidence>
<dbReference type="InterPro" id="IPR006168">
    <property type="entry name" value="G3P_DH_NAD-dep"/>
</dbReference>
<evidence type="ECO:0000256" key="2">
    <source>
        <dbReference type="ARBA" id="ARBA00022516"/>
    </source>
</evidence>
<evidence type="ECO:0000256" key="3">
    <source>
        <dbReference type="ARBA" id="ARBA00022857"/>
    </source>
</evidence>
<dbReference type="SUPFAM" id="SSF48179">
    <property type="entry name" value="6-phosphogluconate dehydrogenase C-terminal domain-like"/>
    <property type="match status" value="1"/>
</dbReference>
<dbReference type="RefSeq" id="WP_015050643.1">
    <property type="nucleotide sequence ID" value="NC_018870.1"/>
</dbReference>
<feature type="binding site" evidence="13">
    <location>
        <position position="139"/>
    </location>
    <ligand>
        <name>sn-glycerol 3-phosphate</name>
        <dbReference type="ChEBI" id="CHEBI:57597"/>
    </ligand>
</feature>
<dbReference type="AlphaFoldDB" id="K4LFX4"/>
<dbReference type="Pfam" id="PF07479">
    <property type="entry name" value="NAD_Gly3P_dh_C"/>
    <property type="match status" value="1"/>
</dbReference>
<feature type="binding site" evidence="13">
    <location>
        <position position="13"/>
    </location>
    <ligand>
        <name>NADPH</name>
        <dbReference type="ChEBI" id="CHEBI:57783"/>
    </ligand>
</feature>
<protein>
    <recommendedName>
        <fullName evidence="11 13">Glycerol-3-phosphate dehydrogenase [NAD(P)+]</fullName>
        <ecNumber evidence="10 13">1.1.1.94</ecNumber>
    </recommendedName>
    <alternativeName>
        <fullName evidence="13">NAD(P)(+)-dependent glycerol-3-phosphate dehydrogenase</fullName>
    </alternativeName>
    <alternativeName>
        <fullName evidence="12 13">NAD(P)H-dependent dihydroxyacetone-phosphate reductase</fullName>
    </alternativeName>
</protein>
<dbReference type="EC" id="1.1.1.94" evidence="10 13"/>
<feature type="binding site" evidence="13">
    <location>
        <position position="255"/>
    </location>
    <ligand>
        <name>sn-glycerol 3-phosphate</name>
        <dbReference type="ChEBI" id="CHEBI:57597"/>
    </ligand>
</feature>
<dbReference type="InterPro" id="IPR006109">
    <property type="entry name" value="G3P_DH_NAD-dep_C"/>
</dbReference>
<comment type="catalytic activity">
    <reaction evidence="9">
        <text>sn-glycerol 3-phosphate + NADP(+) = dihydroxyacetone phosphate + NADPH + H(+)</text>
        <dbReference type="Rhea" id="RHEA:11096"/>
        <dbReference type="ChEBI" id="CHEBI:15378"/>
        <dbReference type="ChEBI" id="CHEBI:57597"/>
        <dbReference type="ChEBI" id="CHEBI:57642"/>
        <dbReference type="ChEBI" id="CHEBI:57783"/>
        <dbReference type="ChEBI" id="CHEBI:58349"/>
        <dbReference type="EC" id="1.1.1.94"/>
    </reaction>
    <physiologicalReaction direction="right-to-left" evidence="9">
        <dbReference type="Rhea" id="RHEA:11098"/>
    </physiologicalReaction>
</comment>
<proteinExistence type="inferred from homology"/>
<evidence type="ECO:0000313" key="20">
    <source>
        <dbReference type="EMBL" id="AFV11763.1"/>
    </source>
</evidence>
<evidence type="ECO:0000256" key="14">
    <source>
        <dbReference type="PIRSR" id="PIRSR000114-1"/>
    </source>
</evidence>
<feature type="binding site" evidence="13">
    <location>
        <position position="256"/>
    </location>
    <ligand>
        <name>NADPH</name>
        <dbReference type="ChEBI" id="CHEBI:57783"/>
    </ligand>
</feature>
<sequence>MQEVIAVLGAGSWGTALAVHLASNHYRVRLWARNPDFAREIAAKRENAKYLPGVTLPSSIEVMSELPLLLEEAKIIVFAVPSQSIREVIKKTKPLLKGDCFLVNTAKGLENSTCLRLSQVFIEELPQYKNRLVVLSGPSHAEEVGRGIPTAVVAASHSREAAEYLQDVFMSPTLRVYTSLDLVGVELGGALKNIIALGAGIAEGLGYGDNTKAALITRGLTEIARLGVKLGANPLTFLGLTGMGDLVVTAMSRHSRNRRAGLLIGQGYSLQEALERVGMVVEGVHTTAVARRIALSYQIEMPITEKTYQVLFEGLPPDAAVSHLMTRSKRHEVEETFFQRIGY</sequence>
<evidence type="ECO:0000256" key="5">
    <source>
        <dbReference type="ARBA" id="ARBA00023027"/>
    </source>
</evidence>
<evidence type="ECO:0000256" key="12">
    <source>
        <dbReference type="ARBA" id="ARBA00080511"/>
    </source>
</evidence>
<dbReference type="PROSITE" id="PS00957">
    <property type="entry name" value="NAD_G3PDH"/>
    <property type="match status" value="1"/>
</dbReference>
<dbReference type="Proteomes" id="UP000000467">
    <property type="component" value="Chromosome"/>
</dbReference>
<feature type="binding site" evidence="13">
    <location>
        <position position="280"/>
    </location>
    <ligand>
        <name>NADPH</name>
        <dbReference type="ChEBI" id="CHEBI:57783"/>
    </ligand>
</feature>
<keyword evidence="5 13" id="KW-0520">NAD</keyword>
<dbReference type="FunFam" id="3.40.50.720:FF:000019">
    <property type="entry name" value="Glycerol-3-phosphate dehydrogenase [NAD(P)+]"/>
    <property type="match status" value="1"/>
</dbReference>
<feature type="binding site" evidence="13">
    <location>
        <position position="141"/>
    </location>
    <ligand>
        <name>NADPH</name>
        <dbReference type="ChEBI" id="CHEBI:57783"/>
    </ligand>
</feature>
<dbReference type="GO" id="GO:0046167">
    <property type="term" value="P:glycerol-3-phosphate biosynthetic process"/>
    <property type="evidence" value="ECO:0007669"/>
    <property type="project" value="UniProtKB-UniRule"/>
</dbReference>
<dbReference type="GO" id="GO:0141153">
    <property type="term" value="F:glycerol-3-phosphate dehydrogenase (NADP+) activity"/>
    <property type="evidence" value="ECO:0007669"/>
    <property type="project" value="RHEA"/>
</dbReference>
<feature type="binding site" evidence="13">
    <location>
        <position position="107"/>
    </location>
    <ligand>
        <name>sn-glycerol 3-phosphate</name>
        <dbReference type="ChEBI" id="CHEBI:57597"/>
    </ligand>
</feature>
<dbReference type="InterPro" id="IPR013328">
    <property type="entry name" value="6PGD_dom2"/>
</dbReference>
<dbReference type="SUPFAM" id="SSF51735">
    <property type="entry name" value="NAD(P)-binding Rossmann-fold domains"/>
    <property type="match status" value="1"/>
</dbReference>
<dbReference type="NCBIfam" id="NF000941">
    <property type="entry name" value="PRK00094.1-3"/>
    <property type="match status" value="1"/>
</dbReference>
<feature type="binding site" evidence="15">
    <location>
        <begin position="256"/>
        <end position="257"/>
    </location>
    <ligand>
        <name>substrate</name>
    </ligand>
</feature>
<feature type="domain" description="Glycerol-3-phosphate dehydrogenase NAD-dependent N-terminal" evidence="18">
    <location>
        <begin position="5"/>
        <end position="161"/>
    </location>
</feature>
<evidence type="ECO:0000256" key="13">
    <source>
        <dbReference type="HAMAP-Rule" id="MF_00394"/>
    </source>
</evidence>
<dbReference type="FunFam" id="1.10.1040.10:FF:000001">
    <property type="entry name" value="Glycerol-3-phosphate dehydrogenase [NAD(P)+]"/>
    <property type="match status" value="1"/>
</dbReference>
<accession>K4LFX4</accession>
<dbReference type="HAMAP" id="MF_00394">
    <property type="entry name" value="NAD_Glyc3P_dehydrog"/>
    <property type="match status" value="1"/>
</dbReference>
<comment type="catalytic activity">
    <reaction evidence="13">
        <text>sn-glycerol 3-phosphate + NAD(+) = dihydroxyacetone phosphate + NADH + H(+)</text>
        <dbReference type="Rhea" id="RHEA:11092"/>
        <dbReference type="ChEBI" id="CHEBI:15378"/>
        <dbReference type="ChEBI" id="CHEBI:57540"/>
        <dbReference type="ChEBI" id="CHEBI:57597"/>
        <dbReference type="ChEBI" id="CHEBI:57642"/>
        <dbReference type="ChEBI" id="CHEBI:57945"/>
        <dbReference type="EC" id="1.1.1.94"/>
    </reaction>
</comment>
<dbReference type="NCBIfam" id="NF000942">
    <property type="entry name" value="PRK00094.1-4"/>
    <property type="match status" value="1"/>
</dbReference>
<keyword evidence="4 13" id="KW-0560">Oxidoreductase</keyword>
<feature type="binding site" evidence="13">
    <location>
        <position position="107"/>
    </location>
    <ligand>
        <name>NADPH</name>
        <dbReference type="ChEBI" id="CHEBI:57783"/>
    </ligand>
</feature>
<organism evidence="20 21">
    <name type="scientific">Thermacetogenium phaeum (strain ATCC BAA-254 / DSM 26808 / PB)</name>
    <dbReference type="NCBI Taxonomy" id="1089553"/>
    <lineage>
        <taxon>Bacteria</taxon>
        <taxon>Bacillati</taxon>
        <taxon>Bacillota</taxon>
        <taxon>Clostridia</taxon>
        <taxon>Thermoanaerobacterales</taxon>
        <taxon>Thermoanaerobacteraceae</taxon>
        <taxon>Thermacetogenium</taxon>
    </lineage>
</organism>
<feature type="binding site" evidence="15">
    <location>
        <position position="107"/>
    </location>
    <ligand>
        <name>substrate</name>
    </ligand>
</feature>
<dbReference type="Pfam" id="PF01210">
    <property type="entry name" value="NAD_Gly3P_dh_N"/>
    <property type="match status" value="1"/>
</dbReference>
<keyword evidence="6 13" id="KW-0443">Lipid metabolism</keyword>
<dbReference type="GO" id="GO:0141152">
    <property type="term" value="F:glycerol-3-phosphate dehydrogenase (NAD+) activity"/>
    <property type="evidence" value="ECO:0007669"/>
    <property type="project" value="RHEA"/>
</dbReference>
<dbReference type="GO" id="GO:0005975">
    <property type="term" value="P:carbohydrate metabolic process"/>
    <property type="evidence" value="ECO:0007669"/>
    <property type="project" value="InterPro"/>
</dbReference>
<evidence type="ECO:0000256" key="10">
    <source>
        <dbReference type="ARBA" id="ARBA00066687"/>
    </source>
</evidence>
<feature type="binding site" evidence="16">
    <location>
        <position position="256"/>
    </location>
    <ligand>
        <name>NAD(+)</name>
        <dbReference type="ChEBI" id="CHEBI:57540"/>
    </ligand>
</feature>
<evidence type="ECO:0000313" key="21">
    <source>
        <dbReference type="Proteomes" id="UP000000467"/>
    </source>
</evidence>
<evidence type="ECO:0000259" key="19">
    <source>
        <dbReference type="Pfam" id="PF07479"/>
    </source>
</evidence>
<dbReference type="KEGG" id="tpz:Tph_c15580"/>
<dbReference type="GO" id="GO:0046168">
    <property type="term" value="P:glycerol-3-phosphate catabolic process"/>
    <property type="evidence" value="ECO:0007669"/>
    <property type="project" value="InterPro"/>
</dbReference>
<dbReference type="eggNOG" id="COG0240">
    <property type="taxonomic scope" value="Bacteria"/>
</dbReference>
<comment type="caution">
    <text evidence="13">Lacks conserved residue(s) required for the propagation of feature annotation.</text>
</comment>
<comment type="similarity">
    <text evidence="1 13 17">Belongs to the NAD-dependent glycerol-3-phosphate dehydrogenase family.</text>
</comment>
<feature type="binding site" evidence="13">
    <location>
        <position position="33"/>
    </location>
    <ligand>
        <name>NADPH</name>
        <dbReference type="ChEBI" id="CHEBI:57783"/>
    </ligand>
</feature>
<dbReference type="PIRSF" id="PIRSF000114">
    <property type="entry name" value="Glycerol-3-P_dh"/>
    <property type="match status" value="1"/>
</dbReference>
<evidence type="ECO:0000259" key="18">
    <source>
        <dbReference type="Pfam" id="PF01210"/>
    </source>
</evidence>
<evidence type="ECO:0000256" key="15">
    <source>
        <dbReference type="PIRSR" id="PIRSR000114-2"/>
    </source>
</evidence>
<dbReference type="OrthoDB" id="9812273at2"/>
<dbReference type="InterPro" id="IPR008927">
    <property type="entry name" value="6-PGluconate_DH-like_C_sf"/>
</dbReference>
<keyword evidence="13" id="KW-0963">Cytoplasm</keyword>
<evidence type="ECO:0000256" key="4">
    <source>
        <dbReference type="ARBA" id="ARBA00023002"/>
    </source>
</evidence>
<evidence type="ECO:0000256" key="7">
    <source>
        <dbReference type="ARBA" id="ARBA00023209"/>
    </source>
</evidence>
<feature type="binding site" evidence="13">
    <location>
        <position position="50"/>
    </location>
    <ligand>
        <name>NADPH</name>
        <dbReference type="ChEBI" id="CHEBI:57783"/>
    </ligand>
</feature>
<dbReference type="InterPro" id="IPR011128">
    <property type="entry name" value="G3P_DH_NAD-dep_N"/>
</dbReference>
<dbReference type="PANTHER" id="PTHR11728:SF1">
    <property type="entry name" value="GLYCEROL-3-PHOSPHATE DEHYDROGENASE [NAD(+)] 2, CHLOROPLASTIC"/>
    <property type="match status" value="1"/>
</dbReference>
<reference evidence="20 21" key="1">
    <citation type="journal article" date="2012" name="BMC Genomics">
        <title>Genome-guided analysis of physiological and morphological traits of the fermentative acetate oxidizer Thermacetogenium phaeum.</title>
        <authorList>
            <person name="Oehler D."/>
            <person name="Poehlein A."/>
            <person name="Leimbach A."/>
            <person name="Muller N."/>
            <person name="Daniel R."/>
            <person name="Gottschalk G."/>
            <person name="Schink B."/>
        </authorList>
    </citation>
    <scope>NUCLEOTIDE SEQUENCE [LARGE SCALE GENOMIC DNA]</scope>
    <source>
        <strain evidence="21">ATCC BAA-254 / DSM 26808 / PB</strain>
    </source>
</reference>
<dbReference type="GO" id="GO:0008654">
    <property type="term" value="P:phospholipid biosynthetic process"/>
    <property type="evidence" value="ECO:0007669"/>
    <property type="project" value="UniProtKB-KW"/>
</dbReference>
<dbReference type="GO" id="GO:0006650">
    <property type="term" value="P:glycerophospholipid metabolic process"/>
    <property type="evidence" value="ECO:0007669"/>
    <property type="project" value="UniProtKB-UniRule"/>
</dbReference>
<dbReference type="NCBIfam" id="NF000940">
    <property type="entry name" value="PRK00094.1-2"/>
    <property type="match status" value="1"/>
</dbReference>
<comment type="function">
    <text evidence="13">Catalyzes the reduction of the glycolytic intermediate dihydroxyacetone phosphate (DHAP) to sn-glycerol 3-phosphate (G3P), the key precursor for phospholipid synthesis.</text>
</comment>
<feature type="binding site" evidence="13">
    <location>
        <position position="257"/>
    </location>
    <ligand>
        <name>sn-glycerol 3-phosphate</name>
        <dbReference type="ChEBI" id="CHEBI:57597"/>
    </ligand>
</feature>
<keyword evidence="21" id="KW-1185">Reference proteome</keyword>
<dbReference type="Gene3D" id="3.40.50.720">
    <property type="entry name" value="NAD(P)-binding Rossmann-like Domain"/>
    <property type="match status" value="1"/>
</dbReference>
<feature type="active site" description="Proton acceptor" evidence="13 14">
    <location>
        <position position="192"/>
    </location>
</feature>
<dbReference type="EMBL" id="CP003732">
    <property type="protein sequence ID" value="AFV11763.1"/>
    <property type="molecule type" value="Genomic_DNA"/>
</dbReference>
<feature type="binding site" evidence="13">
    <location>
        <position position="256"/>
    </location>
    <ligand>
        <name>sn-glycerol 3-phosphate</name>
        <dbReference type="ChEBI" id="CHEBI:57597"/>
    </ligand>
</feature>
<evidence type="ECO:0000256" key="1">
    <source>
        <dbReference type="ARBA" id="ARBA00011009"/>
    </source>
</evidence>
<keyword evidence="3 13" id="KW-0521">NADP</keyword>
<evidence type="ECO:0000256" key="9">
    <source>
        <dbReference type="ARBA" id="ARBA00052716"/>
    </source>
</evidence>
<evidence type="ECO:0000256" key="16">
    <source>
        <dbReference type="PIRSR" id="PIRSR000114-3"/>
    </source>
</evidence>
<evidence type="ECO:0000256" key="17">
    <source>
        <dbReference type="RuleBase" id="RU000437"/>
    </source>
</evidence>
<feature type="binding site" evidence="16">
    <location>
        <begin position="9"/>
        <end position="14"/>
    </location>
    <ligand>
        <name>NAD(+)</name>
        <dbReference type="ChEBI" id="CHEBI:57540"/>
    </ligand>
</feature>
<feature type="binding site" evidence="13">
    <location>
        <position position="137"/>
    </location>
    <ligand>
        <name>sn-glycerol 3-phosphate</name>
        <dbReference type="ChEBI" id="CHEBI:57597"/>
    </ligand>
</feature>
<dbReference type="UniPathway" id="UPA00940"/>